<evidence type="ECO:0000313" key="4">
    <source>
        <dbReference type="Proteomes" id="UP000027345"/>
    </source>
</evidence>
<dbReference type="AlphaFoldDB" id="A0A066TRX4"/>
<organism evidence="3 4">
    <name type="scientific">Amycolatopsis rifamycinica</name>
    <dbReference type="NCBI Taxonomy" id="287986"/>
    <lineage>
        <taxon>Bacteria</taxon>
        <taxon>Bacillati</taxon>
        <taxon>Actinomycetota</taxon>
        <taxon>Actinomycetes</taxon>
        <taxon>Pseudonocardiales</taxon>
        <taxon>Pseudonocardiaceae</taxon>
        <taxon>Amycolatopsis</taxon>
    </lineage>
</organism>
<evidence type="ECO:0000313" key="3">
    <source>
        <dbReference type="EMBL" id="KDN17610.1"/>
    </source>
</evidence>
<protein>
    <recommendedName>
        <fullName evidence="2">DUF305 domain-containing protein</fullName>
    </recommendedName>
</protein>
<dbReference type="PANTHER" id="PTHR36933">
    <property type="entry name" value="SLL0788 PROTEIN"/>
    <property type="match status" value="1"/>
</dbReference>
<accession>A0A066TRX4</accession>
<comment type="caution">
    <text evidence="3">The sequence shown here is derived from an EMBL/GenBank/DDBJ whole genome shotgun (WGS) entry which is preliminary data.</text>
</comment>
<gene>
    <name evidence="3" type="ORF">DV20_34620</name>
</gene>
<feature type="domain" description="DUF305" evidence="2">
    <location>
        <begin position="25"/>
        <end position="170"/>
    </location>
</feature>
<keyword evidence="4" id="KW-1185">Reference proteome</keyword>
<reference evidence="3 4" key="1">
    <citation type="submission" date="2014-05" db="EMBL/GenBank/DDBJ databases">
        <title>Draft genome sequence of Amycolatopsis rifamycinica DSM 46095.</title>
        <authorList>
            <person name="Lal R."/>
            <person name="Saxena A."/>
            <person name="Kumari R."/>
            <person name="Mukherjee U."/>
            <person name="Singh P."/>
            <person name="Sangwan N."/>
            <person name="Mahato N.K."/>
        </authorList>
    </citation>
    <scope>NUCLEOTIDE SEQUENCE [LARGE SCALE GENOMIC DNA]</scope>
    <source>
        <strain evidence="3 4">DSM 46095</strain>
    </source>
</reference>
<dbReference type="STRING" id="287986.DV20_34620"/>
<proteinExistence type="predicted"/>
<sequence>MVLAVVALLLTGCATAAASPHNAADVMFLQMLIPQNQQGIEIVRLASGRPLPASLKELAAAIEATQRTEVEDMRRWLREWNQPEAMDANPQAHAGHGGMKTASPDLVGALRTAPDSEFTRRFLDVLTGQQQGAVELAQAENGAGGGVNAQARDLARRVIESRTAEVKQLLNTKT</sequence>
<dbReference type="EMBL" id="JMQI01000070">
    <property type="protein sequence ID" value="KDN17610.1"/>
    <property type="molecule type" value="Genomic_DNA"/>
</dbReference>
<dbReference type="Pfam" id="PF03713">
    <property type="entry name" value="DUF305"/>
    <property type="match status" value="1"/>
</dbReference>
<dbReference type="PANTHER" id="PTHR36933:SF1">
    <property type="entry name" value="SLL0788 PROTEIN"/>
    <property type="match status" value="1"/>
</dbReference>
<keyword evidence="1" id="KW-0732">Signal</keyword>
<dbReference type="Gene3D" id="1.20.1260.10">
    <property type="match status" value="1"/>
</dbReference>
<dbReference type="eggNOG" id="COG3544">
    <property type="taxonomic scope" value="Bacteria"/>
</dbReference>
<dbReference type="InterPro" id="IPR012347">
    <property type="entry name" value="Ferritin-like"/>
</dbReference>
<dbReference type="Proteomes" id="UP000027345">
    <property type="component" value="Unassembled WGS sequence"/>
</dbReference>
<evidence type="ECO:0000259" key="2">
    <source>
        <dbReference type="Pfam" id="PF03713"/>
    </source>
</evidence>
<feature type="chain" id="PRO_5001626543" description="DUF305 domain-containing protein" evidence="1">
    <location>
        <begin position="24"/>
        <end position="174"/>
    </location>
</feature>
<dbReference type="InterPro" id="IPR005183">
    <property type="entry name" value="DUF305_CopM-like"/>
</dbReference>
<feature type="signal peptide" evidence="1">
    <location>
        <begin position="1"/>
        <end position="23"/>
    </location>
</feature>
<evidence type="ECO:0000256" key="1">
    <source>
        <dbReference type="SAM" id="SignalP"/>
    </source>
</evidence>
<name>A0A066TRX4_9PSEU</name>
<dbReference type="OrthoDB" id="26872at2"/>